<protein>
    <submittedName>
        <fullName evidence="1">Uncharacterized protein</fullName>
    </submittedName>
</protein>
<dbReference type="STRING" id="1344003.SAMN05445060_2767"/>
<evidence type="ECO:0000313" key="2">
    <source>
        <dbReference type="Proteomes" id="UP000186218"/>
    </source>
</evidence>
<gene>
    <name evidence="1" type="ORF">SAMN05445060_2767</name>
</gene>
<accession>A0A1N7GH07</accession>
<organism evidence="1 2">
    <name type="scientific">Williamsia sterculiae</name>
    <dbReference type="NCBI Taxonomy" id="1344003"/>
    <lineage>
        <taxon>Bacteria</taxon>
        <taxon>Bacillati</taxon>
        <taxon>Actinomycetota</taxon>
        <taxon>Actinomycetes</taxon>
        <taxon>Mycobacteriales</taxon>
        <taxon>Nocardiaceae</taxon>
        <taxon>Williamsia</taxon>
    </lineage>
</organism>
<reference evidence="1 2" key="1">
    <citation type="submission" date="2017-01" db="EMBL/GenBank/DDBJ databases">
        <authorList>
            <person name="Mah S.A."/>
            <person name="Swanson W.J."/>
            <person name="Moy G.W."/>
            <person name="Vacquier V.D."/>
        </authorList>
    </citation>
    <scope>NUCLEOTIDE SEQUENCE [LARGE SCALE GENOMIC DNA]</scope>
    <source>
        <strain evidence="1 2">CPCC 203464</strain>
    </source>
</reference>
<evidence type="ECO:0000313" key="1">
    <source>
        <dbReference type="EMBL" id="SIS11798.1"/>
    </source>
</evidence>
<dbReference type="Proteomes" id="UP000186218">
    <property type="component" value="Unassembled WGS sequence"/>
</dbReference>
<sequence length="110" mass="12457">MNRTAEISLSIGDPIRDGVTRILADHDLDEGKHTPERSASDCDACREDLVALCESVDRKARLDERANVATSNYAGKTFSDATDWQYEYGIFETENDERIAELTNWKEQTK</sequence>
<proteinExistence type="predicted"/>
<dbReference type="AlphaFoldDB" id="A0A1N7GH07"/>
<dbReference type="EMBL" id="FTNT01000008">
    <property type="protein sequence ID" value="SIS11798.1"/>
    <property type="molecule type" value="Genomic_DNA"/>
</dbReference>
<name>A0A1N7GH07_9NOCA</name>
<keyword evidence="2" id="KW-1185">Reference proteome</keyword>